<dbReference type="PANTHER" id="PTHR30081:SF8">
    <property type="entry name" value="PROTEIN TRANSLOCASE SUBUNIT SECF"/>
    <property type="match status" value="1"/>
</dbReference>
<feature type="transmembrane region" description="Helical" evidence="9">
    <location>
        <begin position="357"/>
        <end position="384"/>
    </location>
</feature>
<evidence type="ECO:0000256" key="9">
    <source>
        <dbReference type="HAMAP-Rule" id="MF_01464"/>
    </source>
</evidence>
<dbReference type="InterPro" id="IPR022645">
    <property type="entry name" value="SecD/SecF_bac"/>
</dbReference>
<dbReference type="PANTHER" id="PTHR30081">
    <property type="entry name" value="PROTEIN-EXPORT MEMBRANE PROTEIN SEC"/>
    <property type="match status" value="1"/>
</dbReference>
<keyword evidence="6 9" id="KW-1133">Transmembrane helix</keyword>
<keyword evidence="2 9" id="KW-0813">Transport</keyword>
<dbReference type="EMBL" id="QVQT01000004">
    <property type="protein sequence ID" value="RFU16127.1"/>
    <property type="molecule type" value="Genomic_DNA"/>
</dbReference>
<comment type="function">
    <text evidence="9">Part of the Sec protein translocase complex. Interacts with the SecYEG preprotein conducting channel. SecDF uses the proton motive force (PMF) to complete protein translocation after the ATP-dependent function of SecA.</text>
</comment>
<dbReference type="HAMAP" id="MF_01464_B">
    <property type="entry name" value="SecF_B"/>
    <property type="match status" value="1"/>
</dbReference>
<feature type="transmembrane region" description="Helical" evidence="9">
    <location>
        <begin position="280"/>
        <end position="303"/>
    </location>
</feature>
<reference evidence="11 12" key="1">
    <citation type="submission" date="2018-08" db="EMBL/GenBank/DDBJ databases">
        <title>Acidipila sp. 4G-K13, an acidobacterium isolated from forest soil.</title>
        <authorList>
            <person name="Gao Z.-H."/>
            <person name="Qiu L.-H."/>
        </authorList>
    </citation>
    <scope>NUCLEOTIDE SEQUENCE [LARGE SCALE GENOMIC DNA]</scope>
    <source>
        <strain evidence="11 12">4G-K13</strain>
    </source>
</reference>
<organism evidence="11 12">
    <name type="scientific">Paracidobacterium acidisoli</name>
    <dbReference type="NCBI Taxonomy" id="2303751"/>
    <lineage>
        <taxon>Bacteria</taxon>
        <taxon>Pseudomonadati</taxon>
        <taxon>Acidobacteriota</taxon>
        <taxon>Terriglobia</taxon>
        <taxon>Terriglobales</taxon>
        <taxon>Acidobacteriaceae</taxon>
        <taxon>Paracidobacterium</taxon>
    </lineage>
</organism>
<dbReference type="InterPro" id="IPR005665">
    <property type="entry name" value="SecF_bac"/>
</dbReference>
<dbReference type="Proteomes" id="UP000264702">
    <property type="component" value="Unassembled WGS sequence"/>
</dbReference>
<feature type="transmembrane region" description="Helical" evidence="9">
    <location>
        <begin position="16"/>
        <end position="36"/>
    </location>
</feature>
<keyword evidence="8 9" id="KW-0472">Membrane</keyword>
<dbReference type="NCBIfam" id="TIGR00966">
    <property type="entry name" value="transloc_SecF"/>
    <property type="match status" value="1"/>
</dbReference>
<evidence type="ECO:0000313" key="11">
    <source>
        <dbReference type="EMBL" id="RFU16127.1"/>
    </source>
</evidence>
<protein>
    <recommendedName>
        <fullName evidence="9">Protein-export membrane protein SecF</fullName>
    </recommendedName>
</protein>
<feature type="domain" description="Protein export membrane protein SecD/SecF C-terminal" evidence="10">
    <location>
        <begin position="211"/>
        <end position="385"/>
    </location>
</feature>
<dbReference type="InterPro" id="IPR022813">
    <property type="entry name" value="SecD/SecF_arch_bac"/>
</dbReference>
<dbReference type="GO" id="GO:0065002">
    <property type="term" value="P:intracellular protein transmembrane transport"/>
    <property type="evidence" value="ECO:0007669"/>
    <property type="project" value="UniProtKB-UniRule"/>
</dbReference>
<evidence type="ECO:0000256" key="1">
    <source>
        <dbReference type="ARBA" id="ARBA00004651"/>
    </source>
</evidence>
<keyword evidence="12" id="KW-1185">Reference proteome</keyword>
<accession>A0A372IMG2</accession>
<keyword evidence="3 9" id="KW-1003">Cell membrane</keyword>
<gene>
    <name evidence="9 11" type="primary">secF</name>
    <name evidence="11" type="ORF">D0Y96_11955</name>
</gene>
<dbReference type="GO" id="GO:0006605">
    <property type="term" value="P:protein targeting"/>
    <property type="evidence" value="ECO:0007669"/>
    <property type="project" value="UniProtKB-UniRule"/>
</dbReference>
<comment type="subcellular location">
    <subcellularLocation>
        <location evidence="1 9">Cell membrane</location>
        <topology evidence="1 9">Multi-pass membrane protein</topology>
    </subcellularLocation>
</comment>
<dbReference type="InterPro" id="IPR048634">
    <property type="entry name" value="SecD_SecF_C"/>
</dbReference>
<comment type="caution">
    <text evidence="11">The sequence shown here is derived from an EMBL/GenBank/DDBJ whole genome shotgun (WGS) entry which is preliminary data.</text>
</comment>
<dbReference type="AlphaFoldDB" id="A0A372IMG2"/>
<evidence type="ECO:0000256" key="5">
    <source>
        <dbReference type="ARBA" id="ARBA00022927"/>
    </source>
</evidence>
<dbReference type="Pfam" id="PF02355">
    <property type="entry name" value="SecD_SecF_C"/>
    <property type="match status" value="1"/>
</dbReference>
<keyword evidence="4 9" id="KW-0812">Transmembrane</keyword>
<keyword evidence="5 9" id="KW-0653">Protein transport</keyword>
<evidence type="ECO:0000259" key="10">
    <source>
        <dbReference type="Pfam" id="PF02355"/>
    </source>
</evidence>
<keyword evidence="7 9" id="KW-0811">Translocation</keyword>
<dbReference type="InterPro" id="IPR055344">
    <property type="entry name" value="SecD_SecF_C_bact"/>
</dbReference>
<sequence length="405" mass="44256">MELFHDVKIDWLGKKWYFLGFSLIFSVSGLLSLLFWHHLPLDVDFTGGTVVRVKFGQKPDTDKIREAASKAGLGDVRIQSIANTAESNNEVYITLAQKQTSEASLDRGRAAIVKTLTTNYSKAGPEDAGKIDLDNAGRGSLSAWLEQKDPEHLGGADSQNAQTHYEQQAAAIQNYRDVTHGGLIDSIDGLSSVADAAVVSELKQDGYLSGFAIRNVEIVGPQVGNQLKMQALYATLYSLAGMLIYLWFRFELIYGVAAVVAVFHDTLITIGAFSLTNQEISLTVIAAILTLIGYSMNDTIVVFDRIRENLRMTRREPLTDLVNRSINQTLSRTVLTSGLTFLTVLSLYVFGGEVLHGFSFALVIGILIGTYSSIAVAAPMLVAYQDWRAGRGRRATLPAAKKARA</sequence>
<proteinExistence type="inferred from homology"/>
<feature type="transmembrane region" description="Helical" evidence="9">
    <location>
        <begin position="231"/>
        <end position="248"/>
    </location>
</feature>
<comment type="similarity">
    <text evidence="9">Belongs to the SecD/SecF family. SecF subfamily.</text>
</comment>
<feature type="transmembrane region" description="Helical" evidence="9">
    <location>
        <begin position="253"/>
        <end position="274"/>
    </location>
</feature>
<dbReference type="NCBIfam" id="TIGR00916">
    <property type="entry name" value="2A0604s01"/>
    <property type="match status" value="1"/>
</dbReference>
<evidence type="ECO:0000256" key="8">
    <source>
        <dbReference type="ARBA" id="ARBA00023136"/>
    </source>
</evidence>
<dbReference type="Gene3D" id="1.20.1640.10">
    <property type="entry name" value="Multidrug efflux transporter AcrB transmembrane domain"/>
    <property type="match status" value="1"/>
</dbReference>
<dbReference type="PRINTS" id="PR01755">
    <property type="entry name" value="SECFTRNLCASE"/>
</dbReference>
<dbReference type="RefSeq" id="WP_117300168.1">
    <property type="nucleotide sequence ID" value="NZ_QVQT02000004.1"/>
</dbReference>
<name>A0A372IMG2_9BACT</name>
<evidence type="ECO:0000256" key="4">
    <source>
        <dbReference type="ARBA" id="ARBA00022692"/>
    </source>
</evidence>
<evidence type="ECO:0000256" key="6">
    <source>
        <dbReference type="ARBA" id="ARBA00022989"/>
    </source>
</evidence>
<evidence type="ECO:0000313" key="12">
    <source>
        <dbReference type="Proteomes" id="UP000264702"/>
    </source>
</evidence>
<comment type="subunit">
    <text evidence="9">Forms a complex with SecD. Part of the essential Sec protein translocation apparatus which comprises SecA, SecYEG and auxiliary proteins SecDF. Other proteins may also be involved.</text>
</comment>
<dbReference type="GO" id="GO:0005886">
    <property type="term" value="C:plasma membrane"/>
    <property type="evidence" value="ECO:0007669"/>
    <property type="project" value="UniProtKB-SubCell"/>
</dbReference>
<dbReference type="OrthoDB" id="9805019at2"/>
<dbReference type="GO" id="GO:0043952">
    <property type="term" value="P:protein transport by the Sec complex"/>
    <property type="evidence" value="ECO:0007669"/>
    <property type="project" value="UniProtKB-UniRule"/>
</dbReference>
<evidence type="ECO:0000256" key="7">
    <source>
        <dbReference type="ARBA" id="ARBA00023010"/>
    </source>
</evidence>
<evidence type="ECO:0000256" key="2">
    <source>
        <dbReference type="ARBA" id="ARBA00022448"/>
    </source>
</evidence>
<dbReference type="SUPFAM" id="SSF82866">
    <property type="entry name" value="Multidrug efflux transporter AcrB transmembrane domain"/>
    <property type="match status" value="1"/>
</dbReference>
<dbReference type="GO" id="GO:0015450">
    <property type="term" value="F:protein-transporting ATPase activity"/>
    <property type="evidence" value="ECO:0007669"/>
    <property type="project" value="InterPro"/>
</dbReference>
<evidence type="ECO:0000256" key="3">
    <source>
        <dbReference type="ARBA" id="ARBA00022475"/>
    </source>
</evidence>
<feature type="transmembrane region" description="Helical" evidence="9">
    <location>
        <begin position="333"/>
        <end position="351"/>
    </location>
</feature>